<comment type="subcellular location">
    <subcellularLocation>
        <location evidence="1">Membrane</location>
    </subcellularLocation>
</comment>
<evidence type="ECO:0000256" key="4">
    <source>
        <dbReference type="SAM" id="Phobius"/>
    </source>
</evidence>
<sequence>MDVRTAAGQLAANFFVATPARVLFERAARDRPFIRAFIKSRIADASRITGIRGESSQHSFFTPFTSILSVLTGGGADATNGLLHVAHASLWTISVPFIQSSIIESAKDLLFGGYTLYGRVREALNPDFRPSLYAEIMRPVTFAAKTVAYAASFPFFLCAYGVRNNKPEHWNKIPASFLPSRKKAIPAMTLPLFVLIAHLNAHLLAAGGLRDLFFRLRVRLLPSTVTHDQALSPLAQQFLRHVEDLALCLAAGAITVPLEVLLCTMLATRAGLASSVSAIWKEKGLSGFFSGFGWYLLAQYLTTW</sequence>
<keyword evidence="3 4" id="KW-0472">Membrane</keyword>
<organism evidence="5 6">
    <name type="scientific">Acanthamoeba castellanii (strain ATCC 30010 / Neff)</name>
    <dbReference type="NCBI Taxonomy" id="1257118"/>
    <lineage>
        <taxon>Eukaryota</taxon>
        <taxon>Amoebozoa</taxon>
        <taxon>Discosea</taxon>
        <taxon>Longamoebia</taxon>
        <taxon>Centramoebida</taxon>
        <taxon>Acanthamoebidae</taxon>
        <taxon>Acanthamoeba</taxon>
    </lineage>
</organism>
<dbReference type="InterPro" id="IPR023395">
    <property type="entry name" value="MCP_dom_sf"/>
</dbReference>
<dbReference type="EMBL" id="KB008148">
    <property type="protein sequence ID" value="ELR11731.1"/>
    <property type="molecule type" value="Genomic_DNA"/>
</dbReference>
<keyword evidence="4" id="KW-1133">Transmembrane helix</keyword>
<feature type="transmembrane region" description="Helical" evidence="4">
    <location>
        <begin position="184"/>
        <end position="205"/>
    </location>
</feature>
<evidence type="ECO:0000256" key="3">
    <source>
        <dbReference type="ARBA" id="ARBA00023136"/>
    </source>
</evidence>
<dbReference type="GO" id="GO:0016020">
    <property type="term" value="C:membrane"/>
    <property type="evidence" value="ECO:0007669"/>
    <property type="project" value="UniProtKB-SubCell"/>
</dbReference>
<dbReference type="GeneID" id="14911963"/>
<accession>L8GHR4</accession>
<reference evidence="5 6" key="1">
    <citation type="journal article" date="2013" name="Genome Biol.">
        <title>Genome of Acanthamoeba castellanii highlights extensive lateral gene transfer and early evolution of tyrosine kinase signaling.</title>
        <authorList>
            <person name="Clarke M."/>
            <person name="Lohan A.J."/>
            <person name="Liu B."/>
            <person name="Lagkouvardos I."/>
            <person name="Roy S."/>
            <person name="Zafar N."/>
            <person name="Bertelli C."/>
            <person name="Schilde C."/>
            <person name="Kianianmomeni A."/>
            <person name="Burglin T.R."/>
            <person name="Frech C."/>
            <person name="Turcotte B."/>
            <person name="Kopec K.O."/>
            <person name="Synnott J.M."/>
            <person name="Choo C."/>
            <person name="Paponov I."/>
            <person name="Finkler A."/>
            <person name="Soon Heng Tan C."/>
            <person name="Hutchins A.P."/>
            <person name="Weinmeier T."/>
            <person name="Rattei T."/>
            <person name="Chu J.S."/>
            <person name="Gimenez G."/>
            <person name="Irimia M."/>
            <person name="Rigden D.J."/>
            <person name="Fitzpatrick D.A."/>
            <person name="Lorenzo-Morales J."/>
            <person name="Bateman A."/>
            <person name="Chiu C.H."/>
            <person name="Tang P."/>
            <person name="Hegemann P."/>
            <person name="Fromm H."/>
            <person name="Raoult D."/>
            <person name="Greub G."/>
            <person name="Miranda-Saavedra D."/>
            <person name="Chen N."/>
            <person name="Nash P."/>
            <person name="Ginger M.L."/>
            <person name="Horn M."/>
            <person name="Schaap P."/>
            <person name="Caler L."/>
            <person name="Loftus B."/>
        </authorList>
    </citation>
    <scope>NUCLEOTIDE SEQUENCE [LARGE SCALE GENOMIC DNA]</scope>
    <source>
        <strain evidence="5 6">Neff</strain>
    </source>
</reference>
<name>L8GHR4_ACACF</name>
<proteinExistence type="predicted"/>
<protein>
    <submittedName>
        <fullName evidence="5">Uncharacterized protein</fullName>
    </submittedName>
</protein>
<evidence type="ECO:0000313" key="5">
    <source>
        <dbReference type="EMBL" id="ELR11731.1"/>
    </source>
</evidence>
<evidence type="ECO:0000256" key="1">
    <source>
        <dbReference type="ARBA" id="ARBA00004370"/>
    </source>
</evidence>
<dbReference type="AlphaFoldDB" id="L8GHR4"/>
<evidence type="ECO:0000256" key="2">
    <source>
        <dbReference type="ARBA" id="ARBA00022692"/>
    </source>
</evidence>
<keyword evidence="2 4" id="KW-0812">Transmembrane</keyword>
<dbReference type="Proteomes" id="UP000011083">
    <property type="component" value="Unassembled WGS sequence"/>
</dbReference>
<gene>
    <name evidence="5" type="ORF">ACA1_261510</name>
</gene>
<evidence type="ECO:0000313" key="6">
    <source>
        <dbReference type="Proteomes" id="UP000011083"/>
    </source>
</evidence>
<dbReference type="KEGG" id="acan:ACA1_261510"/>
<dbReference type="SUPFAM" id="SSF103506">
    <property type="entry name" value="Mitochondrial carrier"/>
    <property type="match status" value="1"/>
</dbReference>
<dbReference type="VEuPathDB" id="AmoebaDB:ACA1_261510"/>
<dbReference type="RefSeq" id="XP_004333744.1">
    <property type="nucleotide sequence ID" value="XM_004333696.1"/>
</dbReference>
<keyword evidence="6" id="KW-1185">Reference proteome</keyword>